<keyword evidence="1" id="KW-0645">Protease</keyword>
<dbReference type="RefSeq" id="WP_112058572.1">
    <property type="nucleotide sequence ID" value="NZ_UAWL01000006.1"/>
</dbReference>
<proteinExistence type="predicted"/>
<name>A0A2X3B024_9HELI</name>
<dbReference type="AlphaFoldDB" id="A0A2X3B024"/>
<accession>A0A2X3B024</accession>
<keyword evidence="1" id="KW-0378">Hydrolase</keyword>
<gene>
    <name evidence="1" type="ORF">NCTC13102_01001</name>
</gene>
<dbReference type="GO" id="GO:0008233">
    <property type="term" value="F:peptidase activity"/>
    <property type="evidence" value="ECO:0007669"/>
    <property type="project" value="UniProtKB-KW"/>
</dbReference>
<dbReference type="GO" id="GO:0006508">
    <property type="term" value="P:proteolysis"/>
    <property type="evidence" value="ECO:0007669"/>
    <property type="project" value="UniProtKB-KW"/>
</dbReference>
<evidence type="ECO:0000313" key="2">
    <source>
        <dbReference type="Proteomes" id="UP000250166"/>
    </source>
</evidence>
<reference evidence="1 2" key="1">
    <citation type="submission" date="2018-06" db="EMBL/GenBank/DDBJ databases">
        <authorList>
            <consortium name="Pathogen Informatics"/>
            <person name="Doyle S."/>
        </authorList>
    </citation>
    <scope>NUCLEOTIDE SEQUENCE [LARGE SCALE GENOMIC DNA]</scope>
    <source>
        <strain evidence="1 2">NCTC13102</strain>
    </source>
</reference>
<organism evidence="1 2">
    <name type="scientific">Helicobacter fennelliae</name>
    <dbReference type="NCBI Taxonomy" id="215"/>
    <lineage>
        <taxon>Bacteria</taxon>
        <taxon>Pseudomonadati</taxon>
        <taxon>Campylobacterota</taxon>
        <taxon>Epsilonproteobacteria</taxon>
        <taxon>Campylobacterales</taxon>
        <taxon>Helicobacteraceae</taxon>
        <taxon>Helicobacter</taxon>
    </lineage>
</organism>
<dbReference type="EMBL" id="UAWL01000006">
    <property type="protein sequence ID" value="SQB98538.1"/>
    <property type="molecule type" value="Genomic_DNA"/>
</dbReference>
<protein>
    <submittedName>
        <fullName evidence="1">CAAX protease</fullName>
    </submittedName>
</protein>
<sequence length="214" mass="25365">MKLQDSIQQELFSKNRLQGYADTQEHEQNLCLIAQITHKIGILEIIIRNKIDSLLTSHNPHWLEATDFKDDLQKHTRDAIISRQSLGFWVKTADFHNIHAAIFHTGFLETLDFKKYYRKNKNRFNRTMNLRHYHKAKAILLLLRLIRNRAFHFENLYKFVGNGYPRLNIQIINKRNEGIYIAILPSKIIDFLNDVLMSFHIDLVYYAENLNGND</sequence>
<evidence type="ECO:0000313" key="1">
    <source>
        <dbReference type="EMBL" id="SQB98538.1"/>
    </source>
</evidence>
<dbReference type="Proteomes" id="UP000250166">
    <property type="component" value="Unassembled WGS sequence"/>
</dbReference>